<dbReference type="RefSeq" id="XP_040760562.1">
    <property type="nucleotide sequence ID" value="XM_040909711.1"/>
</dbReference>
<dbReference type="EMBL" id="KV427649">
    <property type="protein sequence ID" value="KZT02822.1"/>
    <property type="molecule type" value="Genomic_DNA"/>
</dbReference>
<dbReference type="Gene3D" id="3.80.10.10">
    <property type="entry name" value="Ribonuclease Inhibitor"/>
    <property type="match status" value="1"/>
</dbReference>
<evidence type="ECO:0008006" key="3">
    <source>
        <dbReference type="Google" id="ProtNLM"/>
    </source>
</evidence>
<dbReference type="InParanoid" id="A0A165CHH3"/>
<keyword evidence="2" id="KW-1185">Reference proteome</keyword>
<dbReference type="Proteomes" id="UP000076871">
    <property type="component" value="Unassembled WGS sequence"/>
</dbReference>
<accession>A0A165CHH3</accession>
<organism evidence="1 2">
    <name type="scientific">Laetiporus sulphureus 93-53</name>
    <dbReference type="NCBI Taxonomy" id="1314785"/>
    <lineage>
        <taxon>Eukaryota</taxon>
        <taxon>Fungi</taxon>
        <taxon>Dikarya</taxon>
        <taxon>Basidiomycota</taxon>
        <taxon>Agaricomycotina</taxon>
        <taxon>Agaricomycetes</taxon>
        <taxon>Polyporales</taxon>
        <taxon>Laetiporus</taxon>
    </lineage>
</organism>
<evidence type="ECO:0000313" key="1">
    <source>
        <dbReference type="EMBL" id="KZT02822.1"/>
    </source>
</evidence>
<dbReference type="OrthoDB" id="3238099at2759"/>
<reference evidence="1 2" key="1">
    <citation type="journal article" date="2016" name="Mol. Biol. Evol.">
        <title>Comparative Genomics of Early-Diverging Mushroom-Forming Fungi Provides Insights into the Origins of Lignocellulose Decay Capabilities.</title>
        <authorList>
            <person name="Nagy L.G."/>
            <person name="Riley R."/>
            <person name="Tritt A."/>
            <person name="Adam C."/>
            <person name="Daum C."/>
            <person name="Floudas D."/>
            <person name="Sun H."/>
            <person name="Yadav J.S."/>
            <person name="Pangilinan J."/>
            <person name="Larsson K.H."/>
            <person name="Matsuura K."/>
            <person name="Barry K."/>
            <person name="Labutti K."/>
            <person name="Kuo R."/>
            <person name="Ohm R.A."/>
            <person name="Bhattacharya S.S."/>
            <person name="Shirouzu T."/>
            <person name="Yoshinaga Y."/>
            <person name="Martin F.M."/>
            <person name="Grigoriev I.V."/>
            <person name="Hibbett D.S."/>
        </authorList>
    </citation>
    <scope>NUCLEOTIDE SEQUENCE [LARGE SCALE GENOMIC DNA]</scope>
    <source>
        <strain evidence="1 2">93-53</strain>
    </source>
</reference>
<name>A0A165CHH3_9APHY</name>
<gene>
    <name evidence="1" type="ORF">LAESUDRAFT_729789</name>
</gene>
<protein>
    <recommendedName>
        <fullName evidence="3">F-box domain-containing protein</fullName>
    </recommendedName>
</protein>
<dbReference type="InterPro" id="IPR032675">
    <property type="entry name" value="LRR_dom_sf"/>
</dbReference>
<dbReference type="GeneID" id="63826740"/>
<dbReference type="AlphaFoldDB" id="A0A165CHH3"/>
<proteinExistence type="predicted"/>
<evidence type="ECO:0000313" key="2">
    <source>
        <dbReference type="Proteomes" id="UP000076871"/>
    </source>
</evidence>
<dbReference type="STRING" id="1314785.A0A165CHH3"/>
<sequence>MAQVELPPEIWRQIMRYLPNFSRRTCLFVSMLVHDLAAEILFSTVNIHFGAWEHSPTPHVRGYALERARASASWNILQRIRSDPQFAKYVKKVIVYSYARHHAVFERCCLAETLGYLKDLRSFTWHGSSPKVSTGVLTALKESCPQLEELTIPIKAMFENRVDQFDNLRVMAFTTEDDDYVGADLIFNHSSDRERAQYRLNLESSSDALLALRTPYIAALHDSMHRFYQLTELDILNLKDMDLFAYILRNCEQLESFSILLNGAVKQVQLSDVLAQHTNSLPRLRFFKLITLSLDHTIDADVEILADFVRAKQELRRLLCTVYFSWDNIRPYLDAVSALKHLHTFALDVPGALDAASASCVRHYIPRHITALWLVFDSCERQLLRDIWTHFGDVRFAYVRLWEESNGFTVEDLVETTPQSQLVVLNGSFRHVERSGDPVQISPPWSARKVFFRSVDDFGCEDWEWLARHHEIVVE</sequence>